<reference evidence="4 5" key="1">
    <citation type="submission" date="2016-11" db="EMBL/GenBank/DDBJ databases">
        <authorList>
            <person name="Jaros S."/>
            <person name="Januszkiewicz K."/>
            <person name="Wedrychowicz H."/>
        </authorList>
    </citation>
    <scope>NUCLEOTIDE SEQUENCE [LARGE SCALE GENOMIC DNA]</scope>
    <source>
        <strain evidence="4 5">DSM 24574</strain>
    </source>
</reference>
<feature type="domain" description="IPT/TIG" evidence="3">
    <location>
        <begin position="600"/>
        <end position="680"/>
    </location>
</feature>
<dbReference type="Gene3D" id="2.60.40.10">
    <property type="entry name" value="Immunoglobulins"/>
    <property type="match status" value="11"/>
</dbReference>
<dbReference type="Pfam" id="PF01833">
    <property type="entry name" value="TIG"/>
    <property type="match status" value="11"/>
</dbReference>
<dbReference type="RefSeq" id="WP_073133119.1">
    <property type="nucleotide sequence ID" value="NZ_FQWQ01000001.1"/>
</dbReference>
<dbReference type="CDD" id="cd00102">
    <property type="entry name" value="IPT"/>
    <property type="match status" value="2"/>
</dbReference>
<dbReference type="InterPro" id="IPR014756">
    <property type="entry name" value="Ig_E-set"/>
</dbReference>
<proteinExistence type="predicted"/>
<feature type="domain" description="IPT/TIG" evidence="3">
    <location>
        <begin position="520"/>
        <end position="598"/>
    </location>
</feature>
<keyword evidence="1" id="KW-0325">Glycoprotein</keyword>
<evidence type="ECO:0000313" key="5">
    <source>
        <dbReference type="Proteomes" id="UP000184212"/>
    </source>
</evidence>
<dbReference type="InterPro" id="IPR013783">
    <property type="entry name" value="Ig-like_fold"/>
</dbReference>
<dbReference type="OrthoDB" id="1110382at2"/>
<evidence type="ECO:0000256" key="1">
    <source>
        <dbReference type="ARBA" id="ARBA00023180"/>
    </source>
</evidence>
<dbReference type="SUPFAM" id="SSF81296">
    <property type="entry name" value="E set domains"/>
    <property type="match status" value="11"/>
</dbReference>
<feature type="domain" description="IPT/TIG" evidence="3">
    <location>
        <begin position="681"/>
        <end position="760"/>
    </location>
</feature>
<feature type="domain" description="IPT/TIG" evidence="3">
    <location>
        <begin position="353"/>
        <end position="435"/>
    </location>
</feature>
<dbReference type="AlphaFoldDB" id="A0A1M5MST3"/>
<feature type="domain" description="IPT/TIG" evidence="3">
    <location>
        <begin position="111"/>
        <end position="191"/>
    </location>
</feature>
<feature type="domain" description="IPT/TIG" evidence="3">
    <location>
        <begin position="838"/>
        <end position="915"/>
    </location>
</feature>
<dbReference type="SMART" id="SM00429">
    <property type="entry name" value="IPT"/>
    <property type="match status" value="8"/>
</dbReference>
<dbReference type="PANTHER" id="PTHR31341">
    <property type="entry name" value="IPT/TIG DOMAIN-CONTAINING PROTEIN-RELATED-RELATED"/>
    <property type="match status" value="1"/>
</dbReference>
<feature type="signal peptide" evidence="2">
    <location>
        <begin position="1"/>
        <end position="25"/>
    </location>
</feature>
<evidence type="ECO:0000313" key="4">
    <source>
        <dbReference type="EMBL" id="SHG80306.1"/>
    </source>
</evidence>
<evidence type="ECO:0000259" key="3">
    <source>
        <dbReference type="SMART" id="SM00429"/>
    </source>
</evidence>
<feature type="chain" id="PRO_5012093060" description="IPT/TIG domain-containing protein" evidence="2">
    <location>
        <begin position="26"/>
        <end position="917"/>
    </location>
</feature>
<evidence type="ECO:0000256" key="2">
    <source>
        <dbReference type="SAM" id="SignalP"/>
    </source>
</evidence>
<sequence>MKKLICYRFLSLLLAGMLVFSTCQKDEDKPLIVLVSPDSGRVGDAVVISGLLLGQATRVVFGTAEGVVIAAESKAIFTQVPAGLPAGKVSVTVETNGGLSNPLEFTVMPSVPEITTIAPLKGSPGMRVMLTGLYFSDTKEVSLGDQKITAFEVSSDTQLVIKIPGNSTLGEKDLTVTTPGGVSKPATFTVVSPPFITSFSPPAGLTGKHILISGANLSGITAVYFQDAAAAFEVKSAALIDAIVPATAATGKLKVVGEGGEALSATDFVVEGAPSIASFTPASGTFTTEVIIDGDNFLPDAKVKFGTIYARTTFVSEKRLKATVPAGASSGPVVVETAAGAGRSDDTFLVIAAPSVDRFSPIMGVAGKTKLTISGANFKDISSVKFNGAEAGQANITVNSLTSLDVRVPELATTGTVTVTNPSGTGVSASIFTVVDPSSALTFSPDKGAVGASITVTGFGFDNTSVVRFNGVQVSPGGFDLNSETSITVQVPASSTTGKISVTTAGLTLKSTQDFTVIQAPVINNFRPASGPVGTQVVVSGSNFDNATVRLNGVTIDRADITSNTNTISFHVPSGASTGPIAIETVAGVVFTGNFTVVPPPQITSFNPLSGAVGSTVTISGSNFDNASSVQFNGTEVGNLNFQVISPYAIAAKVPVGATTGVITVTTPAGSCTSSNNFTVAPVVNSFSPPSGPAGTVVAVSGNNFENITDVFFNGIKAKTFTMKSTTSLEATVPASAGAGLITVVSAIGSGSSGHAFTITPLVTAVRPASGMVGTPVTIDGSDFTGVSDVTFNNVRANFSITNDTQIATTVPQTATSGYLAVSNSAGSSNIYFTVSPAPALTSVTPSTAQVGSHIFLFGSNLTQVTNVEIGGKNALIVSQLPSKMEVVVPQGTGLGRKSIVAYFSVGYSTLSLYVGR</sequence>
<accession>A0A1M5MST3</accession>
<feature type="domain" description="IPT/TIG" evidence="3">
    <location>
        <begin position="29"/>
        <end position="108"/>
    </location>
</feature>
<protein>
    <recommendedName>
        <fullName evidence="3">IPT/TIG domain-containing protein</fullName>
    </recommendedName>
</protein>
<dbReference type="InterPro" id="IPR052014">
    <property type="entry name" value="Dictyostelium_Tiger"/>
</dbReference>
<keyword evidence="2" id="KW-0732">Signal</keyword>
<keyword evidence="5" id="KW-1185">Reference proteome</keyword>
<dbReference type="STRING" id="947013.SAMN04488109_1914"/>
<gene>
    <name evidence="4" type="ORF">SAMN04488109_1914</name>
</gene>
<dbReference type="EMBL" id="FQWQ01000001">
    <property type="protein sequence ID" value="SHG80306.1"/>
    <property type="molecule type" value="Genomic_DNA"/>
</dbReference>
<dbReference type="InterPro" id="IPR002909">
    <property type="entry name" value="IPT_dom"/>
</dbReference>
<name>A0A1M5MST3_9BACT</name>
<dbReference type="Proteomes" id="UP000184212">
    <property type="component" value="Unassembled WGS sequence"/>
</dbReference>
<feature type="domain" description="IPT/TIG" evidence="3">
    <location>
        <begin position="273"/>
        <end position="351"/>
    </location>
</feature>
<organism evidence="4 5">
    <name type="scientific">Chryseolinea serpens</name>
    <dbReference type="NCBI Taxonomy" id="947013"/>
    <lineage>
        <taxon>Bacteria</taxon>
        <taxon>Pseudomonadati</taxon>
        <taxon>Bacteroidota</taxon>
        <taxon>Cytophagia</taxon>
        <taxon>Cytophagales</taxon>
        <taxon>Fulvivirgaceae</taxon>
        <taxon>Chryseolinea</taxon>
    </lineage>
</organism>